<dbReference type="AlphaFoldDB" id="A0A495VYV7"/>
<accession>A0A495VYV7</accession>
<reference evidence="1 2" key="1">
    <citation type="submission" date="2018-10" db="EMBL/GenBank/DDBJ databases">
        <title>Sequencing the genomes of 1000 actinobacteria strains.</title>
        <authorList>
            <person name="Klenk H.-P."/>
        </authorList>
    </citation>
    <scope>NUCLEOTIDE SEQUENCE [LARGE SCALE GENOMIC DNA]</scope>
    <source>
        <strain evidence="1 2">DSM 43800</strain>
    </source>
</reference>
<name>A0A495VYV7_9PSEU</name>
<sequence length="119" mass="12330">MRRGRPGRGVIAGRPPAAGRARARRVLLRERDGGLFDVDEQRVVDAAELLDGLRAGRRFRAHRRSTGADCTLEVLAEVLGPALSGPRAGGVAVPLVGGVAGLLPGPAHPRGPDPDVGHG</sequence>
<dbReference type="Proteomes" id="UP000282084">
    <property type="component" value="Unassembled WGS sequence"/>
</dbReference>
<comment type="caution">
    <text evidence="1">The sequence shown here is derived from an EMBL/GenBank/DDBJ whole genome shotgun (WGS) entry which is preliminary data.</text>
</comment>
<organism evidence="1 2">
    <name type="scientific">Saccharothrix australiensis</name>
    <dbReference type="NCBI Taxonomy" id="2072"/>
    <lineage>
        <taxon>Bacteria</taxon>
        <taxon>Bacillati</taxon>
        <taxon>Actinomycetota</taxon>
        <taxon>Actinomycetes</taxon>
        <taxon>Pseudonocardiales</taxon>
        <taxon>Pseudonocardiaceae</taxon>
        <taxon>Saccharothrix</taxon>
    </lineage>
</organism>
<keyword evidence="2" id="KW-1185">Reference proteome</keyword>
<protein>
    <submittedName>
        <fullName evidence="1">Uncharacterized protein</fullName>
    </submittedName>
</protein>
<dbReference type="EMBL" id="RBXO01000001">
    <property type="protein sequence ID" value="RKT54506.1"/>
    <property type="molecule type" value="Genomic_DNA"/>
</dbReference>
<evidence type="ECO:0000313" key="2">
    <source>
        <dbReference type="Proteomes" id="UP000282084"/>
    </source>
</evidence>
<proteinExistence type="predicted"/>
<gene>
    <name evidence="1" type="ORF">C8E97_3149</name>
</gene>
<evidence type="ECO:0000313" key="1">
    <source>
        <dbReference type="EMBL" id="RKT54506.1"/>
    </source>
</evidence>